<evidence type="ECO:0000259" key="1">
    <source>
        <dbReference type="PROSITE" id="PS51733"/>
    </source>
</evidence>
<dbReference type="InterPro" id="IPR045864">
    <property type="entry name" value="aa-tRNA-synth_II/BPL/LPL"/>
</dbReference>
<dbReference type="SUPFAM" id="SSF55681">
    <property type="entry name" value="Class II aaRS and biotin synthetases"/>
    <property type="match status" value="1"/>
</dbReference>
<evidence type="ECO:0000313" key="2">
    <source>
        <dbReference type="EMBL" id="RXJ63751.1"/>
    </source>
</evidence>
<organism evidence="2 3">
    <name type="scientific">Halarcobacter anaerophilus</name>
    <dbReference type="NCBI Taxonomy" id="877500"/>
    <lineage>
        <taxon>Bacteria</taxon>
        <taxon>Pseudomonadati</taxon>
        <taxon>Campylobacterota</taxon>
        <taxon>Epsilonproteobacteria</taxon>
        <taxon>Campylobacterales</taxon>
        <taxon>Arcobacteraceae</taxon>
        <taxon>Halarcobacter</taxon>
    </lineage>
</organism>
<keyword evidence="3" id="KW-1185">Reference proteome</keyword>
<proteinExistence type="predicted"/>
<dbReference type="GO" id="GO:0016874">
    <property type="term" value="F:ligase activity"/>
    <property type="evidence" value="ECO:0007669"/>
    <property type="project" value="UniProtKB-KW"/>
</dbReference>
<feature type="domain" description="BPL/LPL catalytic" evidence="1">
    <location>
        <begin position="33"/>
        <end position="217"/>
    </location>
</feature>
<reference evidence="2 3" key="1">
    <citation type="submission" date="2017-10" db="EMBL/GenBank/DDBJ databases">
        <title>Genomics of the genus Arcobacter.</title>
        <authorList>
            <person name="Perez-Cataluna A."/>
            <person name="Figueras M.J."/>
        </authorList>
    </citation>
    <scope>NUCLEOTIDE SEQUENCE [LARGE SCALE GENOMIC DNA]</scope>
    <source>
        <strain evidence="2 3">DSM 24636</strain>
    </source>
</reference>
<dbReference type="PROSITE" id="PS51733">
    <property type="entry name" value="BPL_LPL_CATALYTIC"/>
    <property type="match status" value="1"/>
</dbReference>
<dbReference type="AlphaFoldDB" id="A0A4Q0Y5T4"/>
<dbReference type="STRING" id="877500.GCA_000935065_00215"/>
<dbReference type="CDD" id="cd16443">
    <property type="entry name" value="LplA"/>
    <property type="match status" value="1"/>
</dbReference>
<protein>
    <submittedName>
        <fullName evidence="2">Ligase</fullName>
    </submittedName>
</protein>
<accession>A0A4Q0Y5T4</accession>
<dbReference type="InterPro" id="IPR004143">
    <property type="entry name" value="BPL_LPL_catalytic"/>
</dbReference>
<name>A0A4Q0Y5T4_9BACT</name>
<dbReference type="InterPro" id="IPR050664">
    <property type="entry name" value="Octanoyltrans_LipM/LipL"/>
</dbReference>
<sequence length="243" mass="27908">MNQKSKFRVILSDKNSSKKNMAIDESLLLCYEKNDLPILRLYLWDSNSVTIGISQKVEEYDFENIAKRITGGGVLFHGQDISYSLVIPVELLSGFNIKESYEKICEFLLNFYKKLGLNVCYAKDNETVKLFKSEYCQVGFEAYDILIDGQKIGGNAQRRTKKAIFQHGSIPITSVEKSNTFSDKIGISLEDIGKEITFNEAKDYLIESFENSFNVELIFSQLTKEEETLVNRLLKEKYEYSTK</sequence>
<dbReference type="OrthoDB" id="9787898at2"/>
<dbReference type="PANTHER" id="PTHR43679">
    <property type="entry name" value="OCTANOYLTRANSFERASE LIPM-RELATED"/>
    <property type="match status" value="1"/>
</dbReference>
<evidence type="ECO:0000313" key="3">
    <source>
        <dbReference type="Proteomes" id="UP000290191"/>
    </source>
</evidence>
<gene>
    <name evidence="2" type="ORF">CRV06_04745</name>
</gene>
<dbReference type="EMBL" id="PDKO01000003">
    <property type="protein sequence ID" value="RXJ63751.1"/>
    <property type="molecule type" value="Genomic_DNA"/>
</dbReference>
<dbReference type="Proteomes" id="UP000290191">
    <property type="component" value="Unassembled WGS sequence"/>
</dbReference>
<dbReference type="PANTHER" id="PTHR43679:SF2">
    <property type="entry name" value="OCTANOYL-[GCVH]:PROTEIN N-OCTANOYLTRANSFERASE"/>
    <property type="match status" value="1"/>
</dbReference>
<dbReference type="Pfam" id="PF21948">
    <property type="entry name" value="LplA-B_cat"/>
    <property type="match status" value="1"/>
</dbReference>
<comment type="caution">
    <text evidence="2">The sequence shown here is derived from an EMBL/GenBank/DDBJ whole genome shotgun (WGS) entry which is preliminary data.</text>
</comment>
<keyword evidence="2" id="KW-0436">Ligase</keyword>
<dbReference type="Gene3D" id="3.30.930.10">
    <property type="entry name" value="Bira Bifunctional Protein, Domain 2"/>
    <property type="match status" value="1"/>
</dbReference>